<dbReference type="GO" id="GO:0005262">
    <property type="term" value="F:calcium channel activity"/>
    <property type="evidence" value="ECO:0007669"/>
    <property type="project" value="UniProtKB-UniRule"/>
</dbReference>
<evidence type="ECO:0000256" key="13">
    <source>
        <dbReference type="ARBA" id="ARBA00023303"/>
    </source>
</evidence>
<keyword evidence="9 16" id="KW-1133">Transmembrane helix</keyword>
<keyword evidence="6 16" id="KW-0812">Transmembrane</keyword>
<keyword evidence="4" id="KW-0109">Calcium transport</keyword>
<gene>
    <name evidence="17" type="ORF">GHT06_016671</name>
</gene>
<evidence type="ECO:0000256" key="5">
    <source>
        <dbReference type="ARBA" id="ARBA00022673"/>
    </source>
</evidence>
<feature type="coiled-coil region" evidence="15">
    <location>
        <begin position="33"/>
        <end position="86"/>
    </location>
</feature>
<comment type="caution">
    <text evidence="17">The sequence shown here is derived from an EMBL/GenBank/DDBJ whole genome shotgun (WGS) entry which is preliminary data.</text>
</comment>
<evidence type="ECO:0000256" key="1">
    <source>
        <dbReference type="ARBA" id="ARBA00004477"/>
    </source>
</evidence>
<feature type="transmembrane region" description="Helical" evidence="16">
    <location>
        <begin position="88"/>
        <end position="106"/>
    </location>
</feature>
<keyword evidence="8 14" id="KW-0106">Calcium</keyword>
<dbReference type="GO" id="GO:0005789">
    <property type="term" value="C:endoplasmic reticulum membrane"/>
    <property type="evidence" value="ECO:0007669"/>
    <property type="project" value="UniProtKB-SubCell"/>
</dbReference>
<sequence length="183" mass="20692">MWADTLLIVGISVFTALLGEGVTWLLVYKTEKYQRLKAEIDRQSKKLEKFKETCSDTLDKGLKKKIDREEEKLKNNNRDLSLVKMKSMLAIGFAFTALLGMFNSIFDGRVVAKLPFTPISWVQGLSHRNLSGEDYTDCSFIFLYILCTMSIRQNIQKLLGFAPSRAANKQSGGLFGQQPPSLK</sequence>
<evidence type="ECO:0000256" key="16">
    <source>
        <dbReference type="SAM" id="Phobius"/>
    </source>
</evidence>
<organism evidence="17 18">
    <name type="scientific">Daphnia sinensis</name>
    <dbReference type="NCBI Taxonomy" id="1820382"/>
    <lineage>
        <taxon>Eukaryota</taxon>
        <taxon>Metazoa</taxon>
        <taxon>Ecdysozoa</taxon>
        <taxon>Arthropoda</taxon>
        <taxon>Crustacea</taxon>
        <taxon>Branchiopoda</taxon>
        <taxon>Diplostraca</taxon>
        <taxon>Cladocera</taxon>
        <taxon>Anomopoda</taxon>
        <taxon>Daphniidae</taxon>
        <taxon>Daphnia</taxon>
        <taxon>Daphnia similis group</taxon>
    </lineage>
</organism>
<evidence type="ECO:0000256" key="7">
    <source>
        <dbReference type="ARBA" id="ARBA00022824"/>
    </source>
</evidence>
<protein>
    <recommendedName>
        <fullName evidence="14">Calcium load-activated calcium channel</fullName>
        <shortName evidence="14">CLAC channel</shortName>
    </recommendedName>
</protein>
<dbReference type="EMBL" id="WJBH02000006">
    <property type="protein sequence ID" value="KAI9556879.1"/>
    <property type="molecule type" value="Genomic_DNA"/>
</dbReference>
<evidence type="ECO:0000256" key="9">
    <source>
        <dbReference type="ARBA" id="ARBA00022989"/>
    </source>
</evidence>
<proteinExistence type="inferred from homology"/>
<evidence type="ECO:0000256" key="3">
    <source>
        <dbReference type="ARBA" id="ARBA00022448"/>
    </source>
</evidence>
<accession>A0AAD5KNV5</accession>
<evidence type="ECO:0000256" key="14">
    <source>
        <dbReference type="PIRNR" id="PIRNR023322"/>
    </source>
</evidence>
<evidence type="ECO:0000256" key="4">
    <source>
        <dbReference type="ARBA" id="ARBA00022568"/>
    </source>
</evidence>
<dbReference type="PANTHER" id="PTHR20917:SF0">
    <property type="entry name" value="CALCIUM LOAD-ACTIVATED CALCIUM CHANNEL"/>
    <property type="match status" value="1"/>
</dbReference>
<keyword evidence="11 14" id="KW-0406">Ion transport</keyword>
<keyword evidence="7 14" id="KW-0256">Endoplasmic reticulum</keyword>
<keyword evidence="12 14" id="KW-0472">Membrane</keyword>
<keyword evidence="3 14" id="KW-0813">Transport</keyword>
<evidence type="ECO:0000256" key="10">
    <source>
        <dbReference type="ARBA" id="ARBA00023054"/>
    </source>
</evidence>
<evidence type="ECO:0000256" key="12">
    <source>
        <dbReference type="ARBA" id="ARBA00023136"/>
    </source>
</evidence>
<dbReference type="PIRSF" id="PIRSF023322">
    <property type="entry name" value="DUF841_euk"/>
    <property type="match status" value="1"/>
</dbReference>
<comment type="function">
    <text evidence="14">Calcium-selective channel required to prevent calcium stores from overfilling.</text>
</comment>
<reference evidence="17 18" key="1">
    <citation type="submission" date="2022-05" db="EMBL/GenBank/DDBJ databases">
        <title>A multi-omics perspective on studying reproductive biology in Daphnia sinensis.</title>
        <authorList>
            <person name="Jia J."/>
        </authorList>
    </citation>
    <scope>NUCLEOTIDE SEQUENCE [LARGE SCALE GENOMIC DNA]</scope>
    <source>
        <strain evidence="17 18">WSL</strain>
    </source>
</reference>
<comment type="similarity">
    <text evidence="2 14">Belongs to the TMCO1 family.</text>
</comment>
<name>A0AAD5KNV5_9CRUS</name>
<evidence type="ECO:0000313" key="18">
    <source>
        <dbReference type="Proteomes" id="UP000820818"/>
    </source>
</evidence>
<feature type="transmembrane region" description="Helical" evidence="16">
    <location>
        <begin position="6"/>
        <end position="27"/>
    </location>
</feature>
<dbReference type="SMART" id="SM01415">
    <property type="entry name" value="DUF106"/>
    <property type="match status" value="1"/>
</dbReference>
<dbReference type="AlphaFoldDB" id="A0AAD5KNV5"/>
<dbReference type="PANTHER" id="PTHR20917">
    <property type="entry name" value="PNAS-RELATED"/>
    <property type="match status" value="1"/>
</dbReference>
<evidence type="ECO:0000256" key="15">
    <source>
        <dbReference type="SAM" id="Coils"/>
    </source>
</evidence>
<comment type="subcellular location">
    <subcellularLocation>
        <location evidence="1">Endoplasmic reticulum membrane</location>
        <topology evidence="1">Multi-pass membrane protein</topology>
    </subcellularLocation>
</comment>
<evidence type="ECO:0000256" key="11">
    <source>
        <dbReference type="ARBA" id="ARBA00023065"/>
    </source>
</evidence>
<evidence type="ECO:0000313" key="17">
    <source>
        <dbReference type="EMBL" id="KAI9556879.1"/>
    </source>
</evidence>
<dbReference type="Proteomes" id="UP000820818">
    <property type="component" value="Linkage Group LG6"/>
</dbReference>
<evidence type="ECO:0000256" key="2">
    <source>
        <dbReference type="ARBA" id="ARBA00006537"/>
    </source>
</evidence>
<keyword evidence="10 15" id="KW-0175">Coiled coil</keyword>
<keyword evidence="13" id="KW-0407">Ion channel</keyword>
<dbReference type="GO" id="GO:0032469">
    <property type="term" value="P:endoplasmic reticulum calcium ion homeostasis"/>
    <property type="evidence" value="ECO:0007669"/>
    <property type="project" value="UniProtKB-UniRule"/>
</dbReference>
<evidence type="ECO:0000256" key="6">
    <source>
        <dbReference type="ARBA" id="ARBA00022692"/>
    </source>
</evidence>
<keyword evidence="5 14" id="KW-0107">Calcium channel</keyword>
<keyword evidence="18" id="KW-1185">Reference proteome</keyword>
<evidence type="ECO:0000256" key="8">
    <source>
        <dbReference type="ARBA" id="ARBA00022837"/>
    </source>
</evidence>
<dbReference type="Pfam" id="PF01956">
    <property type="entry name" value="EMC3_TMCO1"/>
    <property type="match status" value="1"/>
</dbReference>
<dbReference type="InterPro" id="IPR008559">
    <property type="entry name" value="TMCO1"/>
</dbReference>
<dbReference type="InterPro" id="IPR002809">
    <property type="entry name" value="EMC3/TMCO1"/>
</dbReference>